<evidence type="ECO:0000256" key="3">
    <source>
        <dbReference type="ARBA" id="ARBA00023295"/>
    </source>
</evidence>
<keyword evidence="3 6" id="KW-0326">Glycosidase</keyword>
<proteinExistence type="inferred from homology"/>
<dbReference type="SUPFAM" id="SSF49899">
    <property type="entry name" value="Concanavalin A-like lectins/glucanases"/>
    <property type="match status" value="1"/>
</dbReference>
<dbReference type="GO" id="GO:0005975">
    <property type="term" value="P:carbohydrate metabolic process"/>
    <property type="evidence" value="ECO:0007669"/>
    <property type="project" value="InterPro"/>
</dbReference>
<dbReference type="Pfam" id="PF04616">
    <property type="entry name" value="Glyco_hydro_43"/>
    <property type="match status" value="1"/>
</dbReference>
<gene>
    <name evidence="8" type="ORF">G3T37_11895</name>
</gene>
<evidence type="ECO:0000313" key="8">
    <source>
        <dbReference type="EMBL" id="NEM92055.1"/>
    </source>
</evidence>
<comment type="caution">
    <text evidence="8">The sequence shown here is derived from an EMBL/GenBank/DDBJ whole genome shotgun (WGS) entry which is preliminary data.</text>
</comment>
<comment type="similarity">
    <text evidence="1 6">Belongs to the glycosyl hydrolase 43 family.</text>
</comment>
<evidence type="ECO:0000256" key="6">
    <source>
        <dbReference type="RuleBase" id="RU361187"/>
    </source>
</evidence>
<dbReference type="InterPro" id="IPR023296">
    <property type="entry name" value="Glyco_hydro_beta-prop_sf"/>
</dbReference>
<feature type="domain" description="Beta-xylosidase C-terminal Concanavalin A-like" evidence="7">
    <location>
        <begin position="307"/>
        <end position="489"/>
    </location>
</feature>
<dbReference type="InterPro" id="IPR013320">
    <property type="entry name" value="ConA-like_dom_sf"/>
</dbReference>
<feature type="site" description="Important for catalytic activity, responsible for pKa modulation of the active site Glu and correct orientation of both the proton donor and substrate" evidence="5">
    <location>
        <position position="122"/>
    </location>
</feature>
<dbReference type="GO" id="GO:0004553">
    <property type="term" value="F:hydrolase activity, hydrolyzing O-glycosyl compounds"/>
    <property type="evidence" value="ECO:0007669"/>
    <property type="project" value="InterPro"/>
</dbReference>
<dbReference type="PANTHER" id="PTHR42812:SF12">
    <property type="entry name" value="BETA-XYLOSIDASE-RELATED"/>
    <property type="match status" value="1"/>
</dbReference>
<dbReference type="Gene3D" id="2.115.10.20">
    <property type="entry name" value="Glycosyl hydrolase domain, family 43"/>
    <property type="match status" value="1"/>
</dbReference>
<dbReference type="Proteomes" id="UP000479756">
    <property type="component" value="Unassembled WGS sequence"/>
</dbReference>
<accession>A0A7C9TRY0</accession>
<dbReference type="RefSeq" id="WP_163474107.1">
    <property type="nucleotide sequence ID" value="NZ_JAAGWZ010000003.1"/>
</dbReference>
<dbReference type="InterPro" id="IPR041542">
    <property type="entry name" value="GH43_C2"/>
</dbReference>
<dbReference type="PANTHER" id="PTHR42812">
    <property type="entry name" value="BETA-XYLOSIDASE"/>
    <property type="match status" value="1"/>
</dbReference>
<feature type="active site" description="Proton acceptor" evidence="4">
    <location>
        <position position="15"/>
    </location>
</feature>
<dbReference type="Gene3D" id="2.60.120.200">
    <property type="match status" value="1"/>
</dbReference>
<evidence type="ECO:0000256" key="4">
    <source>
        <dbReference type="PIRSR" id="PIRSR606710-1"/>
    </source>
</evidence>
<protein>
    <submittedName>
        <fullName evidence="8">Glycoside hydrolase family 43 protein</fullName>
    </submittedName>
</protein>
<dbReference type="SUPFAM" id="SSF75005">
    <property type="entry name" value="Arabinanase/levansucrase/invertase"/>
    <property type="match status" value="1"/>
</dbReference>
<reference evidence="8 9" key="1">
    <citation type="journal article" date="2014" name="Int. J. Syst. Evol. Microbiol.">
        <title>Description of Galbitalea soli gen. nov., sp. nov., and Frondihabitans sucicola sp. nov.</title>
        <authorList>
            <person name="Kim S.J."/>
            <person name="Lim J.M."/>
            <person name="Ahn J.H."/>
            <person name="Weon H.Y."/>
            <person name="Hamada M."/>
            <person name="Suzuki K."/>
            <person name="Ahn T.Y."/>
            <person name="Kwon S.W."/>
        </authorList>
    </citation>
    <scope>NUCLEOTIDE SEQUENCE [LARGE SCALE GENOMIC DNA]</scope>
    <source>
        <strain evidence="8 9">NBRC 108727</strain>
    </source>
</reference>
<dbReference type="AlphaFoldDB" id="A0A7C9TRY0"/>
<name>A0A7C9TRY0_9MICO</name>
<sequence length="501" mass="53664">MTDYPNPLIPGFNPDPSVVRVDGVYYLATSTFEYVPGIPIYRSTDFANWEHVANVATDISQIGVEEVITGGGVWAPTIRNHDGLFHLIVTIAMGRGCVVYTATDPAGEWSQGTLIEGIEGIDPDLAWDEDGTAIVTYSGLVTVGPDAGLHTGIRQSRVDLVAGRTLEAPRSLWAGSGFKFPEAPHLYRRSDWWYLMIAEGGTERGHGVSIARSASPYGPFDPNPANPFLSARSTNRPIQNTGHGDLVEAPDGSTAIVLLGVRPRGATQAFSALGRETFVSSIEWVDGWPVAEPVILRPREESLDYRIDFAEAAELDLGWMAVRRNPATVATITDGALAVVADGTTMDDHRPAFLGRRQLTQTAAFSTEIDTASGSGGLTVRYDELTHYDLEARATAEGVVVTARAAVPGIRQEWSAVLPAGAVTLHLDSEPTPISFSAEAMTSDFVVFRARSGDTEVTLARVDGRYLSAETAASFTGRVAGVYAVAGTPRFGWFAFAGSND</sequence>
<evidence type="ECO:0000256" key="5">
    <source>
        <dbReference type="PIRSR" id="PIRSR606710-2"/>
    </source>
</evidence>
<keyword evidence="9" id="KW-1185">Reference proteome</keyword>
<evidence type="ECO:0000256" key="2">
    <source>
        <dbReference type="ARBA" id="ARBA00022801"/>
    </source>
</evidence>
<evidence type="ECO:0000259" key="7">
    <source>
        <dbReference type="Pfam" id="PF17851"/>
    </source>
</evidence>
<feature type="active site" description="Proton donor" evidence="4">
    <location>
        <position position="182"/>
    </location>
</feature>
<organism evidence="8 9">
    <name type="scientific">Galbitalea soli</name>
    <dbReference type="NCBI Taxonomy" id="1268042"/>
    <lineage>
        <taxon>Bacteria</taxon>
        <taxon>Bacillati</taxon>
        <taxon>Actinomycetota</taxon>
        <taxon>Actinomycetes</taxon>
        <taxon>Micrococcales</taxon>
        <taxon>Microbacteriaceae</taxon>
        <taxon>Galbitalea</taxon>
    </lineage>
</organism>
<dbReference type="Pfam" id="PF17851">
    <property type="entry name" value="GH43_C2"/>
    <property type="match status" value="1"/>
</dbReference>
<dbReference type="CDD" id="cd18617">
    <property type="entry name" value="GH43_XynB-like"/>
    <property type="match status" value="1"/>
</dbReference>
<keyword evidence="2 6" id="KW-0378">Hydrolase</keyword>
<evidence type="ECO:0000313" key="9">
    <source>
        <dbReference type="Proteomes" id="UP000479756"/>
    </source>
</evidence>
<evidence type="ECO:0000256" key="1">
    <source>
        <dbReference type="ARBA" id="ARBA00009865"/>
    </source>
</evidence>
<dbReference type="EMBL" id="JAAGWZ010000003">
    <property type="protein sequence ID" value="NEM92055.1"/>
    <property type="molecule type" value="Genomic_DNA"/>
</dbReference>
<dbReference type="InterPro" id="IPR006710">
    <property type="entry name" value="Glyco_hydro_43"/>
</dbReference>
<dbReference type="InterPro" id="IPR051795">
    <property type="entry name" value="Glycosyl_Hydrlase_43"/>
</dbReference>